<dbReference type="RefSeq" id="WP_091445464.1">
    <property type="nucleotide sequence ID" value="NZ_BMMJ01000003.1"/>
</dbReference>
<accession>A0A1C6VH44</accession>
<evidence type="ECO:0000313" key="2">
    <source>
        <dbReference type="Proteomes" id="UP000198937"/>
    </source>
</evidence>
<organism evidence="1 2">
    <name type="scientific">Micromonospora yangpuensis</name>
    <dbReference type="NCBI Taxonomy" id="683228"/>
    <lineage>
        <taxon>Bacteria</taxon>
        <taxon>Bacillati</taxon>
        <taxon>Actinomycetota</taxon>
        <taxon>Actinomycetes</taxon>
        <taxon>Micromonosporales</taxon>
        <taxon>Micromonosporaceae</taxon>
        <taxon>Micromonospora</taxon>
    </lineage>
</organism>
<dbReference type="EMBL" id="FMIA01000002">
    <property type="protein sequence ID" value="SCL65669.1"/>
    <property type="molecule type" value="Genomic_DNA"/>
</dbReference>
<dbReference type="Proteomes" id="UP000198937">
    <property type="component" value="Unassembled WGS sequence"/>
</dbReference>
<sequence length="119" mass="12897">MADPDQPARSIVFHNTIHGGQQAMASDKPVMVQYNGTSGPGERFDALLRILKEQVTDFDDPDRAGREVATIEAARTERATDRRPVLTSLEELAALAAAGGTLAETVGKMIELVSQHWPL</sequence>
<gene>
    <name evidence="1" type="ORF">GA0070617_5832</name>
</gene>
<reference evidence="1 2" key="1">
    <citation type="submission" date="2016-06" db="EMBL/GenBank/DDBJ databases">
        <authorList>
            <person name="Kjaerup R.B."/>
            <person name="Dalgaard T.S."/>
            <person name="Juul-Madsen H.R."/>
        </authorList>
    </citation>
    <scope>NUCLEOTIDE SEQUENCE [LARGE SCALE GENOMIC DNA]</scope>
    <source>
        <strain evidence="1 2">DSM 45577</strain>
    </source>
</reference>
<protein>
    <submittedName>
        <fullName evidence="1">Uncharacterized protein</fullName>
    </submittedName>
</protein>
<proteinExistence type="predicted"/>
<dbReference type="AlphaFoldDB" id="A0A1C6VH44"/>
<evidence type="ECO:0000313" key="1">
    <source>
        <dbReference type="EMBL" id="SCL65669.1"/>
    </source>
</evidence>
<dbReference type="OrthoDB" id="9860527at2"/>
<keyword evidence="2" id="KW-1185">Reference proteome</keyword>
<name>A0A1C6VH44_9ACTN</name>